<dbReference type="SMART" id="SM00325">
    <property type="entry name" value="RhoGEF"/>
    <property type="match status" value="1"/>
</dbReference>
<evidence type="ECO:0000313" key="4">
    <source>
        <dbReference type="Proteomes" id="UP000023152"/>
    </source>
</evidence>
<dbReference type="CDD" id="cd00160">
    <property type="entry name" value="RhoGEF"/>
    <property type="match status" value="1"/>
</dbReference>
<dbReference type="InterPro" id="IPR001331">
    <property type="entry name" value="GDS_CDC24_CS"/>
</dbReference>
<dbReference type="Gene3D" id="1.20.900.10">
    <property type="entry name" value="Dbl homology (DH) domain"/>
    <property type="match status" value="1"/>
</dbReference>
<feature type="compositionally biased region" description="Basic and acidic residues" evidence="1">
    <location>
        <begin position="55"/>
        <end position="67"/>
    </location>
</feature>
<accession>X6NB48</accession>
<evidence type="ECO:0000256" key="1">
    <source>
        <dbReference type="SAM" id="MobiDB-lite"/>
    </source>
</evidence>
<proteinExistence type="predicted"/>
<feature type="compositionally biased region" description="Polar residues" evidence="1">
    <location>
        <begin position="111"/>
        <end position="123"/>
    </location>
</feature>
<keyword evidence="4" id="KW-1185">Reference proteome</keyword>
<evidence type="ECO:0000313" key="3">
    <source>
        <dbReference type="EMBL" id="ETO23510.1"/>
    </source>
</evidence>
<dbReference type="PROSITE" id="PS00741">
    <property type="entry name" value="DH_1"/>
    <property type="match status" value="1"/>
</dbReference>
<organism evidence="3 4">
    <name type="scientific">Reticulomyxa filosa</name>
    <dbReference type="NCBI Taxonomy" id="46433"/>
    <lineage>
        <taxon>Eukaryota</taxon>
        <taxon>Sar</taxon>
        <taxon>Rhizaria</taxon>
        <taxon>Retaria</taxon>
        <taxon>Foraminifera</taxon>
        <taxon>Monothalamids</taxon>
        <taxon>Reticulomyxidae</taxon>
        <taxon>Reticulomyxa</taxon>
    </lineage>
</organism>
<name>X6NB48_RETFI</name>
<dbReference type="GO" id="GO:0005085">
    <property type="term" value="F:guanyl-nucleotide exchange factor activity"/>
    <property type="evidence" value="ECO:0007669"/>
    <property type="project" value="InterPro"/>
</dbReference>
<dbReference type="SUPFAM" id="SSF48065">
    <property type="entry name" value="DBL homology domain (DH-domain)"/>
    <property type="match status" value="1"/>
</dbReference>
<dbReference type="Proteomes" id="UP000023152">
    <property type="component" value="Unassembled WGS sequence"/>
</dbReference>
<feature type="compositionally biased region" description="Low complexity" evidence="1">
    <location>
        <begin position="68"/>
        <end position="103"/>
    </location>
</feature>
<comment type="caution">
    <text evidence="3">The sequence shown here is derived from an EMBL/GenBank/DDBJ whole genome shotgun (WGS) entry which is preliminary data.</text>
</comment>
<dbReference type="PROSITE" id="PS50010">
    <property type="entry name" value="DH_2"/>
    <property type="match status" value="1"/>
</dbReference>
<evidence type="ECO:0000259" key="2">
    <source>
        <dbReference type="PROSITE" id="PS50010"/>
    </source>
</evidence>
<feature type="domain" description="DH" evidence="2">
    <location>
        <begin position="180"/>
        <end position="364"/>
    </location>
</feature>
<dbReference type="PANTHER" id="PTHR12673">
    <property type="entry name" value="FACIOGENITAL DYSPLASIA PROTEIN"/>
    <property type="match status" value="1"/>
</dbReference>
<gene>
    <name evidence="3" type="ORF">RFI_13669</name>
</gene>
<sequence>MSLASDQSTVNIEKSVGLPPPEEESPGPCEAETTVAPKARECLHKSTIVLEDDAGEKRADVDRDNRSSDNNNDNSNNNNDNGNSNSNSNDNNNNGNIAANSSSPPQELGSMMSSFPSQVSESSGLPPPQSWNDSEGTVLTNDLDFVSAPILVPQPQSTTTPEAPQDVAAIDSEKEKRARNRMRAIAELVETEQKYVLQLRELIDNWMRPLQEQQLISEVELKRIFPGDIVTIEKFNRVFLCNLEHIWRDFDNEISFLGPEISSFIPYFKMYQNYLNNHPRASQTIQQLTLTNSKFKEFLFTKCQQSSRKLPLESYLILPIQRIPRYELLLDQILKNTEPSHLDWTNLQKALENIRKENKIANDRIKDFECRQMVRQIEHRLLKKRPWLHLQGFFFLYTYT</sequence>
<dbReference type="InterPro" id="IPR035899">
    <property type="entry name" value="DBL_dom_sf"/>
</dbReference>
<feature type="compositionally biased region" description="Polar residues" evidence="1">
    <location>
        <begin position="1"/>
        <end position="12"/>
    </location>
</feature>
<dbReference type="Pfam" id="PF00621">
    <property type="entry name" value="RhoGEF"/>
    <property type="match status" value="1"/>
</dbReference>
<protein>
    <submittedName>
        <fullName evidence="3">RhoGEF domain-containing protein</fullName>
    </submittedName>
</protein>
<dbReference type="AlphaFoldDB" id="X6NB48"/>
<dbReference type="GO" id="GO:0005737">
    <property type="term" value="C:cytoplasm"/>
    <property type="evidence" value="ECO:0007669"/>
    <property type="project" value="TreeGrafter"/>
</dbReference>
<dbReference type="OrthoDB" id="660555at2759"/>
<feature type="region of interest" description="Disordered" evidence="1">
    <location>
        <begin position="1"/>
        <end position="137"/>
    </location>
</feature>
<dbReference type="InterPro" id="IPR051092">
    <property type="entry name" value="FYVE_RhoGEF_PH"/>
</dbReference>
<dbReference type="EMBL" id="ASPP01009885">
    <property type="protein sequence ID" value="ETO23510.1"/>
    <property type="molecule type" value="Genomic_DNA"/>
</dbReference>
<dbReference type="InterPro" id="IPR000219">
    <property type="entry name" value="DH_dom"/>
</dbReference>
<reference evidence="3 4" key="1">
    <citation type="journal article" date="2013" name="Curr. Biol.">
        <title>The Genome of the Foraminiferan Reticulomyxa filosa.</title>
        <authorList>
            <person name="Glockner G."/>
            <person name="Hulsmann N."/>
            <person name="Schleicher M."/>
            <person name="Noegel A.A."/>
            <person name="Eichinger L."/>
            <person name="Gallinger C."/>
            <person name="Pawlowski J."/>
            <person name="Sierra R."/>
            <person name="Euteneuer U."/>
            <person name="Pillet L."/>
            <person name="Moustafa A."/>
            <person name="Platzer M."/>
            <person name="Groth M."/>
            <person name="Szafranski K."/>
            <person name="Schliwa M."/>
        </authorList>
    </citation>
    <scope>NUCLEOTIDE SEQUENCE [LARGE SCALE GENOMIC DNA]</scope>
</reference>
<dbReference type="PANTHER" id="PTHR12673:SF159">
    <property type="entry name" value="LD03170P"/>
    <property type="match status" value="1"/>
</dbReference>
<dbReference type="GO" id="GO:0035556">
    <property type="term" value="P:intracellular signal transduction"/>
    <property type="evidence" value="ECO:0007669"/>
    <property type="project" value="InterPro"/>
</dbReference>